<evidence type="ECO:0000313" key="8">
    <source>
        <dbReference type="Proteomes" id="UP000638462"/>
    </source>
</evidence>
<evidence type="ECO:0000256" key="1">
    <source>
        <dbReference type="ARBA" id="ARBA00001974"/>
    </source>
</evidence>
<dbReference type="EMBL" id="BMIT01000043">
    <property type="protein sequence ID" value="GGF15371.1"/>
    <property type="molecule type" value="Genomic_DNA"/>
</dbReference>
<organism evidence="7 8">
    <name type="scientific">Pseudoalteromonas gelatinilytica</name>
    <dbReference type="NCBI Taxonomy" id="1703256"/>
    <lineage>
        <taxon>Bacteria</taxon>
        <taxon>Pseudomonadati</taxon>
        <taxon>Pseudomonadota</taxon>
        <taxon>Gammaproteobacteria</taxon>
        <taxon>Alteromonadales</taxon>
        <taxon>Pseudoalteromonadaceae</taxon>
        <taxon>Pseudoalteromonas</taxon>
    </lineage>
</organism>
<dbReference type="InterPro" id="IPR016156">
    <property type="entry name" value="FAD/NAD-linked_Rdtase_dimer_sf"/>
</dbReference>
<dbReference type="InterPro" id="IPR001100">
    <property type="entry name" value="Pyr_nuc-diS_OxRdtase"/>
</dbReference>
<dbReference type="InterPro" id="IPR036324">
    <property type="entry name" value="Mn/Fe_SOD_N_sf"/>
</dbReference>
<keyword evidence="4" id="KW-0274">FAD</keyword>
<comment type="cofactor">
    <cofactor evidence="1">
        <name>FAD</name>
        <dbReference type="ChEBI" id="CHEBI:57692"/>
    </cofactor>
</comment>
<sequence length="482" mass="52653">MDNQLKQVDIAIIGTGTAGMGAYREALKFTKSIALIEGGEYGTTCARVGCMPSKLLIAPAEARHRAAVFEQFGLQGSVPSVDGQLIMKRVREERDRFVGFVNEDVDGFDETHKVKAYAKFIDEHTLALSNGETIRAERIVIATGSRPNIPKFFEAAEDRLITNDDVFYWNDLPKSVAVFGAGVIGLELGQALHRLGVDTHLFGANDAVGPLSDPAIREYALGVFKSEFPFHSNGEVSSIKRVAEGVEITFKSEPDSQEQTKVFEYLLAATGRRANVDNLNIENTQLTLDTRGIPVYDPLSMQCGHSHIFIAGDVNGDIPLLHEASDEGRLAGENAGRFPEVFKRARKTPLGVVFSDPQIATVGKSYSQLVASKVPFASSSVSFENQGRARVMLVNKGLMRLYGEKETGILLGAEMIGPSHEHLAHLLSWSIQMRMTVGEILQMPFYHPVIEEGLRTGLRLLLNELNMGPQPPLNCIDCGPGA</sequence>
<comment type="similarity">
    <text evidence="2">Belongs to the class-I pyridine nucleotide-disulfide oxidoreductase family.</text>
</comment>
<dbReference type="Pfam" id="PF07992">
    <property type="entry name" value="Pyr_redox_2"/>
    <property type="match status" value="1"/>
</dbReference>
<keyword evidence="8" id="KW-1185">Reference proteome</keyword>
<evidence type="ECO:0000256" key="3">
    <source>
        <dbReference type="ARBA" id="ARBA00022630"/>
    </source>
</evidence>
<gene>
    <name evidence="7" type="ORF">GCM10008027_45230</name>
</gene>
<dbReference type="PRINTS" id="PR00368">
    <property type="entry name" value="FADPNR"/>
</dbReference>
<dbReference type="InterPro" id="IPR036188">
    <property type="entry name" value="FAD/NAD-bd_sf"/>
</dbReference>
<dbReference type="PIRSF" id="PIRSF000350">
    <property type="entry name" value="Mercury_reductase_MerA"/>
    <property type="match status" value="1"/>
</dbReference>
<dbReference type="Gene3D" id="1.10.287.990">
    <property type="entry name" value="Fe,Mn superoxide dismutase (SOD) domain"/>
    <property type="match status" value="1"/>
</dbReference>
<dbReference type="InterPro" id="IPR004099">
    <property type="entry name" value="Pyr_nucl-diS_OxRdtase_dimer"/>
</dbReference>
<dbReference type="PANTHER" id="PTHR43014">
    <property type="entry name" value="MERCURIC REDUCTASE"/>
    <property type="match status" value="1"/>
</dbReference>
<name>A0ABQ1UDN5_9GAMM</name>
<feature type="domain" description="FAD/NAD(P)-binding" evidence="6">
    <location>
        <begin position="9"/>
        <end position="328"/>
    </location>
</feature>
<dbReference type="SUPFAM" id="SSF51905">
    <property type="entry name" value="FAD/NAD(P)-binding domain"/>
    <property type="match status" value="1"/>
</dbReference>
<protein>
    <submittedName>
        <fullName evidence="7">Dihydrolipoyl dehydrogenase</fullName>
    </submittedName>
</protein>
<dbReference type="SUPFAM" id="SSF55424">
    <property type="entry name" value="FAD/NAD-linked reductases, dimerisation (C-terminal) domain"/>
    <property type="match status" value="1"/>
</dbReference>
<dbReference type="Gene3D" id="3.30.390.30">
    <property type="match status" value="1"/>
</dbReference>
<dbReference type="Pfam" id="PF02852">
    <property type="entry name" value="Pyr_redox_dim"/>
    <property type="match status" value="1"/>
</dbReference>
<feature type="domain" description="Pyridine nucleotide-disulphide oxidoreductase dimerisation" evidence="5">
    <location>
        <begin position="352"/>
        <end position="455"/>
    </location>
</feature>
<dbReference type="Proteomes" id="UP000638462">
    <property type="component" value="Unassembled WGS sequence"/>
</dbReference>
<proteinExistence type="inferred from homology"/>
<evidence type="ECO:0000256" key="4">
    <source>
        <dbReference type="ARBA" id="ARBA00022827"/>
    </source>
</evidence>
<dbReference type="RefSeq" id="WP_188731940.1">
    <property type="nucleotide sequence ID" value="NZ_BMIT01000043.1"/>
</dbReference>
<dbReference type="PRINTS" id="PR00411">
    <property type="entry name" value="PNDRDTASEI"/>
</dbReference>
<evidence type="ECO:0000313" key="7">
    <source>
        <dbReference type="EMBL" id="GGF15371.1"/>
    </source>
</evidence>
<evidence type="ECO:0000259" key="6">
    <source>
        <dbReference type="Pfam" id="PF07992"/>
    </source>
</evidence>
<evidence type="ECO:0000256" key="2">
    <source>
        <dbReference type="ARBA" id="ARBA00007532"/>
    </source>
</evidence>
<reference evidence="8" key="1">
    <citation type="journal article" date="2019" name="Int. J. Syst. Evol. Microbiol.">
        <title>The Global Catalogue of Microorganisms (GCM) 10K type strain sequencing project: providing services to taxonomists for standard genome sequencing and annotation.</title>
        <authorList>
            <consortium name="The Broad Institute Genomics Platform"/>
            <consortium name="The Broad Institute Genome Sequencing Center for Infectious Disease"/>
            <person name="Wu L."/>
            <person name="Ma J."/>
        </authorList>
    </citation>
    <scope>NUCLEOTIDE SEQUENCE [LARGE SCALE GENOMIC DNA]</scope>
    <source>
        <strain evidence="8">CGMCC 1.15394</strain>
    </source>
</reference>
<dbReference type="NCBIfam" id="NF004939">
    <property type="entry name" value="PRK06292.1-1"/>
    <property type="match status" value="1"/>
</dbReference>
<evidence type="ECO:0000259" key="5">
    <source>
        <dbReference type="Pfam" id="PF02852"/>
    </source>
</evidence>
<dbReference type="Gene3D" id="3.50.50.60">
    <property type="entry name" value="FAD/NAD(P)-binding domain"/>
    <property type="match status" value="3"/>
</dbReference>
<accession>A0ABQ1UDN5</accession>
<comment type="caution">
    <text evidence="7">The sequence shown here is derived from an EMBL/GenBank/DDBJ whole genome shotgun (WGS) entry which is preliminary data.</text>
</comment>
<dbReference type="PANTHER" id="PTHR43014:SF4">
    <property type="entry name" value="PYRIDINE NUCLEOTIDE-DISULFIDE OXIDOREDUCTASE RCLA-RELATED"/>
    <property type="match status" value="1"/>
</dbReference>
<dbReference type="InterPro" id="IPR023753">
    <property type="entry name" value="FAD/NAD-binding_dom"/>
</dbReference>
<keyword evidence="3" id="KW-0285">Flavoprotein</keyword>